<dbReference type="Pfam" id="PF10748">
    <property type="entry name" value="HofP"/>
    <property type="match status" value="1"/>
</dbReference>
<gene>
    <name evidence="2" type="ORF">BTJ39_13650</name>
</gene>
<dbReference type="EMBL" id="MRUL01000009">
    <property type="protein sequence ID" value="OON39323.1"/>
    <property type="molecule type" value="Genomic_DNA"/>
</dbReference>
<accession>A0A1S8YKX0</accession>
<reference evidence="2 3" key="1">
    <citation type="submission" date="2016-12" db="EMBL/GenBank/DDBJ databases">
        <title>Izhakiella australiana sp. nov. of genus Izhakiella isolated from Australian desert.</title>
        <authorList>
            <person name="Ji M."/>
        </authorList>
    </citation>
    <scope>NUCLEOTIDE SEQUENCE [LARGE SCALE GENOMIC DNA]</scope>
    <source>
        <strain evidence="2 3">D4N98</strain>
    </source>
</reference>
<protein>
    <recommendedName>
        <fullName evidence="4">Pilus assembly protein HofP</fullName>
    </recommendedName>
</protein>
<dbReference type="OrthoDB" id="6562856at2"/>
<dbReference type="AlphaFoldDB" id="A0A1S8YKX0"/>
<sequence length="138" mass="15502">MSRLWLLLLLCNGAQGRDPFLPPAPDCVSRPAPPSSWRLLGVIGSDGRLVSRWQSPHNHRFMLVERSRLRRTQWQIVRIDFTGVTLSWQGQCRTSDYFYSLKKGQRNAYMDVAPAAGSDAKRSGSRADGFPDIQRGAG</sequence>
<keyword evidence="3" id="KW-1185">Reference proteome</keyword>
<evidence type="ECO:0000313" key="2">
    <source>
        <dbReference type="EMBL" id="OON39323.1"/>
    </source>
</evidence>
<name>A0A1S8YKX0_9GAMM</name>
<evidence type="ECO:0008006" key="4">
    <source>
        <dbReference type="Google" id="ProtNLM"/>
    </source>
</evidence>
<dbReference type="RefSeq" id="WP_078003257.1">
    <property type="nucleotide sequence ID" value="NZ_MRUL01000009.1"/>
</dbReference>
<dbReference type="Proteomes" id="UP000190667">
    <property type="component" value="Unassembled WGS sequence"/>
</dbReference>
<dbReference type="STRING" id="1926881.BTJ39_13650"/>
<evidence type="ECO:0000313" key="3">
    <source>
        <dbReference type="Proteomes" id="UP000190667"/>
    </source>
</evidence>
<feature type="region of interest" description="Disordered" evidence="1">
    <location>
        <begin position="115"/>
        <end position="138"/>
    </location>
</feature>
<organism evidence="2 3">
    <name type="scientific">Izhakiella australiensis</name>
    <dbReference type="NCBI Taxonomy" id="1926881"/>
    <lineage>
        <taxon>Bacteria</taxon>
        <taxon>Pseudomonadati</taxon>
        <taxon>Pseudomonadota</taxon>
        <taxon>Gammaproteobacteria</taxon>
        <taxon>Enterobacterales</taxon>
        <taxon>Erwiniaceae</taxon>
        <taxon>Izhakiella</taxon>
    </lineage>
</organism>
<dbReference type="InterPro" id="IPR019684">
    <property type="entry name" value="HofP"/>
</dbReference>
<evidence type="ECO:0000256" key="1">
    <source>
        <dbReference type="SAM" id="MobiDB-lite"/>
    </source>
</evidence>
<proteinExistence type="predicted"/>
<comment type="caution">
    <text evidence="2">The sequence shown here is derived from an EMBL/GenBank/DDBJ whole genome shotgun (WGS) entry which is preliminary data.</text>
</comment>